<comment type="pathway">
    <text evidence="3 13 14">Sulfur metabolism; hydrogen sulfide biosynthesis; sulfite from sulfate: step 2/3.</text>
</comment>
<dbReference type="CDD" id="cd02027">
    <property type="entry name" value="APSK"/>
    <property type="match status" value="1"/>
</dbReference>
<feature type="active site" description="Phosphoserine intermediate" evidence="13">
    <location>
        <position position="128"/>
    </location>
</feature>
<evidence type="ECO:0000256" key="13">
    <source>
        <dbReference type="HAMAP-Rule" id="MF_00065"/>
    </source>
</evidence>
<dbReference type="AlphaFoldDB" id="A0A9X4KNZ9"/>
<dbReference type="NCBIfam" id="TIGR00455">
    <property type="entry name" value="apsK"/>
    <property type="match status" value="1"/>
</dbReference>
<keyword evidence="7 13" id="KW-0547">Nucleotide-binding</keyword>
<evidence type="ECO:0000256" key="6">
    <source>
        <dbReference type="ARBA" id="ARBA00022679"/>
    </source>
</evidence>
<name>A0A9X4KNZ9_9BACL</name>
<dbReference type="RefSeq" id="WP_277528319.1">
    <property type="nucleotide sequence ID" value="NZ_JAPDIA010000001.1"/>
</dbReference>
<dbReference type="GO" id="GO:0000103">
    <property type="term" value="P:sulfate assimilation"/>
    <property type="evidence" value="ECO:0007669"/>
    <property type="project" value="UniProtKB-UniRule"/>
</dbReference>
<evidence type="ECO:0000256" key="3">
    <source>
        <dbReference type="ARBA" id="ARBA00004806"/>
    </source>
</evidence>
<keyword evidence="17" id="KW-1185">Reference proteome</keyword>
<evidence type="ECO:0000256" key="11">
    <source>
        <dbReference type="ARBA" id="ARBA00031393"/>
    </source>
</evidence>
<gene>
    <name evidence="13 16" type="primary">cysC</name>
    <name evidence="16" type="ORF">OMP40_00660</name>
</gene>
<dbReference type="SUPFAM" id="SSF52540">
    <property type="entry name" value="P-loop containing nucleoside triphosphate hydrolases"/>
    <property type="match status" value="1"/>
</dbReference>
<evidence type="ECO:0000313" key="17">
    <source>
        <dbReference type="Proteomes" id="UP001153404"/>
    </source>
</evidence>
<dbReference type="InterPro" id="IPR002891">
    <property type="entry name" value="APS"/>
</dbReference>
<evidence type="ECO:0000259" key="15">
    <source>
        <dbReference type="Pfam" id="PF01583"/>
    </source>
</evidence>
<dbReference type="PANTHER" id="PTHR11055:SF1">
    <property type="entry name" value="PAPS SYNTHETASE, ISOFORM D"/>
    <property type="match status" value="1"/>
</dbReference>
<dbReference type="PANTHER" id="PTHR11055">
    <property type="entry name" value="BIFUNCTIONAL 3'-PHOSPHOADENOSINE 5'-PHOSPHOSULFATE SYNTHASE"/>
    <property type="match status" value="1"/>
</dbReference>
<keyword evidence="13" id="KW-0597">Phosphoprotein</keyword>
<sequence>MQANDTFVEAGAAGTAAGRGDAPVGQVAWQRSGVTRADRERKNGHSGRVLWFTGLPGAGKSTLAFALERELHDRGIACLVLDGDNVRHGLCRDLGFSEADRRENLRRVGEVSKLFVEAGTVVLAALVSPSGEDRRMVRALFDAGDFAEVYVRCSLEECERRDPKGLYKKARSGLIPSFTGIGAPYDVPERPELTIDTQLAPAGESVAALIAYLERRGDLLGSTAESGQF</sequence>
<organism evidence="16 17">
    <name type="scientific">Cohnella rhizosphaerae</name>
    <dbReference type="NCBI Taxonomy" id="1457232"/>
    <lineage>
        <taxon>Bacteria</taxon>
        <taxon>Bacillati</taxon>
        <taxon>Bacillota</taxon>
        <taxon>Bacilli</taxon>
        <taxon>Bacillales</taxon>
        <taxon>Paenibacillaceae</taxon>
        <taxon>Cohnella</taxon>
    </lineage>
</organism>
<dbReference type="GO" id="GO:0005524">
    <property type="term" value="F:ATP binding"/>
    <property type="evidence" value="ECO:0007669"/>
    <property type="project" value="UniProtKB-UniRule"/>
</dbReference>
<feature type="binding site" evidence="13">
    <location>
        <begin position="54"/>
        <end position="61"/>
    </location>
    <ligand>
        <name>ATP</name>
        <dbReference type="ChEBI" id="CHEBI:30616"/>
    </ligand>
</feature>
<dbReference type="Pfam" id="PF01583">
    <property type="entry name" value="APS_kinase"/>
    <property type="match status" value="1"/>
</dbReference>
<dbReference type="InterPro" id="IPR059117">
    <property type="entry name" value="APS_kinase_dom"/>
</dbReference>
<dbReference type="GO" id="GO:0070814">
    <property type="term" value="P:hydrogen sulfide biosynthetic process"/>
    <property type="evidence" value="ECO:0007669"/>
    <property type="project" value="UniProtKB-UniRule"/>
</dbReference>
<comment type="function">
    <text evidence="2 13 14">Catalyzes the synthesis of activated sulfate.</text>
</comment>
<accession>A0A9X4KNZ9</accession>
<keyword evidence="8 13" id="KW-0418">Kinase</keyword>
<feature type="domain" description="APS kinase" evidence="15">
    <location>
        <begin position="47"/>
        <end position="196"/>
    </location>
</feature>
<evidence type="ECO:0000313" key="16">
    <source>
        <dbReference type="EMBL" id="MDG0808083.1"/>
    </source>
</evidence>
<evidence type="ECO:0000256" key="8">
    <source>
        <dbReference type="ARBA" id="ARBA00022777"/>
    </source>
</evidence>
<keyword evidence="6 13" id="KW-0808">Transferase</keyword>
<dbReference type="NCBIfam" id="NF003013">
    <property type="entry name" value="PRK03846.1"/>
    <property type="match status" value="1"/>
</dbReference>
<dbReference type="EC" id="2.7.1.25" evidence="5 13"/>
<comment type="similarity">
    <text evidence="4 13 14">Belongs to the APS kinase family.</text>
</comment>
<dbReference type="EMBL" id="JAPDIA010000001">
    <property type="protein sequence ID" value="MDG0808083.1"/>
    <property type="molecule type" value="Genomic_DNA"/>
</dbReference>
<comment type="catalytic activity">
    <reaction evidence="1 13 14">
        <text>adenosine 5'-phosphosulfate + ATP = 3'-phosphoadenylyl sulfate + ADP + H(+)</text>
        <dbReference type="Rhea" id="RHEA:24152"/>
        <dbReference type="ChEBI" id="CHEBI:15378"/>
        <dbReference type="ChEBI" id="CHEBI:30616"/>
        <dbReference type="ChEBI" id="CHEBI:58243"/>
        <dbReference type="ChEBI" id="CHEBI:58339"/>
        <dbReference type="ChEBI" id="CHEBI:456216"/>
        <dbReference type="EC" id="2.7.1.25"/>
    </reaction>
</comment>
<evidence type="ECO:0000256" key="4">
    <source>
        <dbReference type="ARBA" id="ARBA00007008"/>
    </source>
</evidence>
<dbReference type="Gene3D" id="3.40.50.300">
    <property type="entry name" value="P-loop containing nucleotide triphosphate hydrolases"/>
    <property type="match status" value="1"/>
</dbReference>
<reference evidence="16" key="1">
    <citation type="submission" date="2022-10" db="EMBL/GenBank/DDBJ databases">
        <title>Comparative genomic analysis of Cohnella hashimotonis sp. nov., isolated from the International Space Station.</title>
        <authorList>
            <person name="Simpson A."/>
            <person name="Venkateswaran K."/>
        </authorList>
    </citation>
    <scope>NUCLEOTIDE SEQUENCE</scope>
    <source>
        <strain evidence="16">DSM 28161</strain>
    </source>
</reference>
<evidence type="ECO:0000256" key="14">
    <source>
        <dbReference type="RuleBase" id="RU004347"/>
    </source>
</evidence>
<evidence type="ECO:0000256" key="2">
    <source>
        <dbReference type="ARBA" id="ARBA00002632"/>
    </source>
</evidence>
<protein>
    <recommendedName>
        <fullName evidence="5 13">Adenylyl-sulfate kinase</fullName>
        <ecNumber evidence="5 13">2.7.1.25</ecNumber>
    </recommendedName>
    <alternativeName>
        <fullName evidence="11 13">APS kinase</fullName>
    </alternativeName>
    <alternativeName>
        <fullName evidence="12 13">ATP adenosine-5'-phosphosulfate 3'-phosphotransferase</fullName>
    </alternativeName>
    <alternativeName>
        <fullName evidence="10 13">Adenosine-5'-phosphosulfate kinase</fullName>
    </alternativeName>
</protein>
<dbReference type="HAMAP" id="MF_00065">
    <property type="entry name" value="Adenylyl_sulf_kinase"/>
    <property type="match status" value="1"/>
</dbReference>
<dbReference type="GO" id="GO:0004020">
    <property type="term" value="F:adenylylsulfate kinase activity"/>
    <property type="evidence" value="ECO:0007669"/>
    <property type="project" value="UniProtKB-UniRule"/>
</dbReference>
<evidence type="ECO:0000256" key="5">
    <source>
        <dbReference type="ARBA" id="ARBA00012121"/>
    </source>
</evidence>
<evidence type="ECO:0000256" key="10">
    <source>
        <dbReference type="ARBA" id="ARBA00029724"/>
    </source>
</evidence>
<dbReference type="Proteomes" id="UP001153404">
    <property type="component" value="Unassembled WGS sequence"/>
</dbReference>
<evidence type="ECO:0000256" key="12">
    <source>
        <dbReference type="ARBA" id="ARBA00031464"/>
    </source>
</evidence>
<comment type="caution">
    <text evidence="16">The sequence shown here is derived from an EMBL/GenBank/DDBJ whole genome shotgun (WGS) entry which is preliminary data.</text>
</comment>
<proteinExistence type="inferred from homology"/>
<dbReference type="InterPro" id="IPR027417">
    <property type="entry name" value="P-loop_NTPase"/>
</dbReference>
<evidence type="ECO:0000256" key="9">
    <source>
        <dbReference type="ARBA" id="ARBA00022840"/>
    </source>
</evidence>
<evidence type="ECO:0000256" key="7">
    <source>
        <dbReference type="ARBA" id="ARBA00022741"/>
    </source>
</evidence>
<keyword evidence="9 13" id="KW-0067">ATP-binding</keyword>
<evidence type="ECO:0000256" key="1">
    <source>
        <dbReference type="ARBA" id="ARBA00001823"/>
    </source>
</evidence>